<dbReference type="InterPro" id="IPR002636">
    <property type="entry name" value="DUF29"/>
</dbReference>
<dbReference type="OrthoDB" id="425753at2"/>
<dbReference type="Gene3D" id="1.20.1220.20">
    <property type="entry name" value="Uncharcterised protein PF01724"/>
    <property type="match status" value="1"/>
</dbReference>
<name>A0A255YUJ3_9PROT</name>
<dbReference type="RefSeq" id="WP_094457940.1">
    <property type="nucleotide sequence ID" value="NZ_NOXU01000031.1"/>
</dbReference>
<dbReference type="PANTHER" id="PTHR34235:SF4">
    <property type="entry name" value="SLR0291 PROTEIN"/>
    <property type="match status" value="1"/>
</dbReference>
<gene>
    <name evidence="1" type="ORF">CHU95_15995</name>
</gene>
<dbReference type="Pfam" id="PF01724">
    <property type="entry name" value="DUF29"/>
    <property type="match status" value="1"/>
</dbReference>
<evidence type="ECO:0000313" key="2">
    <source>
        <dbReference type="Proteomes" id="UP000216998"/>
    </source>
</evidence>
<reference evidence="1 2" key="1">
    <citation type="submission" date="2017-07" db="EMBL/GenBank/DDBJ databases">
        <title>Niveispirillum cyanobacteriorum sp. nov., isolated from cyanobacterial aggregates in a eutrophic lake.</title>
        <authorList>
            <person name="Cai H."/>
        </authorList>
    </citation>
    <scope>NUCLEOTIDE SEQUENCE [LARGE SCALE GENOMIC DNA]</scope>
    <source>
        <strain evidence="2">TH1-14</strain>
    </source>
</reference>
<sequence>MSLYEKDFYAWANQQAALLRAGKLDAADIANIAEEIESMGRTEKRELVSRLAVLLLHLLKWQFQPGLRSRSWTLTVREQRRQLLRHMKDNPSLKGTLAESIDEAYGDAVIAAERETGLSSHTFPTTCPFTYEQMADDGFWPE</sequence>
<evidence type="ECO:0008006" key="3">
    <source>
        <dbReference type="Google" id="ProtNLM"/>
    </source>
</evidence>
<accession>A0A255YUJ3</accession>
<dbReference type="AlphaFoldDB" id="A0A255YUJ3"/>
<dbReference type="EMBL" id="NOXU01000031">
    <property type="protein sequence ID" value="OYQ32906.1"/>
    <property type="molecule type" value="Genomic_DNA"/>
</dbReference>
<dbReference type="Proteomes" id="UP000216998">
    <property type="component" value="Unassembled WGS sequence"/>
</dbReference>
<organism evidence="1 2">
    <name type="scientific">Niveispirillum lacus</name>
    <dbReference type="NCBI Taxonomy" id="1981099"/>
    <lineage>
        <taxon>Bacteria</taxon>
        <taxon>Pseudomonadati</taxon>
        <taxon>Pseudomonadota</taxon>
        <taxon>Alphaproteobacteria</taxon>
        <taxon>Rhodospirillales</taxon>
        <taxon>Azospirillaceae</taxon>
        <taxon>Niveispirillum</taxon>
    </lineage>
</organism>
<keyword evidence="2" id="KW-1185">Reference proteome</keyword>
<protein>
    <recommendedName>
        <fullName evidence="3">DUF29 domain-containing protein</fullName>
    </recommendedName>
</protein>
<evidence type="ECO:0000313" key="1">
    <source>
        <dbReference type="EMBL" id="OYQ32906.1"/>
    </source>
</evidence>
<dbReference type="PANTHER" id="PTHR34235">
    <property type="entry name" value="SLR1203 PROTEIN-RELATED"/>
    <property type="match status" value="1"/>
</dbReference>
<comment type="caution">
    <text evidence="1">The sequence shown here is derived from an EMBL/GenBank/DDBJ whole genome shotgun (WGS) entry which is preliminary data.</text>
</comment>
<proteinExistence type="predicted"/>